<keyword evidence="5" id="KW-0479">Metal-binding</keyword>
<evidence type="ECO:0000256" key="5">
    <source>
        <dbReference type="PIRSR" id="PIRSR605493-1"/>
    </source>
</evidence>
<evidence type="ECO:0000256" key="3">
    <source>
        <dbReference type="ARBA" id="ARBA00029596"/>
    </source>
</evidence>
<comment type="caution">
    <text evidence="6">The sequence shown here is derived from an EMBL/GenBank/DDBJ whole genome shotgun (WGS) entry which is preliminary data.</text>
</comment>
<name>B4CUM2_9BACT</name>
<dbReference type="Pfam" id="PF03737">
    <property type="entry name" value="RraA-like"/>
    <property type="match status" value="1"/>
</dbReference>
<sequence length="243" mass="26308">MNPLVSQETLAALGQLDTCAVVNAIECFDVRLRNEGFTDASIRCQLPALPPMVGYAMTLRVRSESPSWKGENYLDRTDWWAFLQTQPKPHVLVIQDMDRHAGTGAFIGETHAAILQALGCVGAVTNGAVRDLPSVERLGFRLFSSSVAVSHSYIHVVEVGGAVEVGGLRIAPGDLLHGDQHGVVLVPAEIAEQVPATVERIQERERAIVKYCHTPGFTLEGLKRITKGSPCTDESQPDSGRKS</sequence>
<dbReference type="Gene3D" id="3.50.30.40">
    <property type="entry name" value="Ribonuclease E inhibitor RraA/RraA-like"/>
    <property type="match status" value="1"/>
</dbReference>
<keyword evidence="5" id="KW-0460">Magnesium</keyword>
<evidence type="ECO:0000256" key="1">
    <source>
        <dbReference type="ARBA" id="ARBA00001968"/>
    </source>
</evidence>
<evidence type="ECO:0000256" key="4">
    <source>
        <dbReference type="ARBA" id="ARBA00030169"/>
    </source>
</evidence>
<evidence type="ECO:0000313" key="6">
    <source>
        <dbReference type="EMBL" id="EDY22260.1"/>
    </source>
</evidence>
<evidence type="ECO:0000313" key="7">
    <source>
        <dbReference type="Proteomes" id="UP000005824"/>
    </source>
</evidence>
<evidence type="ECO:0000256" key="2">
    <source>
        <dbReference type="ARBA" id="ARBA00016549"/>
    </source>
</evidence>
<dbReference type="STRING" id="497964.CfE428DRAFT_0385"/>
<dbReference type="PANTHER" id="PTHR33254">
    <property type="entry name" value="4-HYDROXY-4-METHYL-2-OXOGLUTARATE ALDOLASE 3-RELATED"/>
    <property type="match status" value="1"/>
</dbReference>
<comment type="cofactor">
    <cofactor evidence="5">
        <name>Mg(2+)</name>
        <dbReference type="ChEBI" id="CHEBI:18420"/>
    </cofactor>
</comment>
<dbReference type="InterPro" id="IPR036704">
    <property type="entry name" value="RraA/RraA-like_sf"/>
</dbReference>
<dbReference type="RefSeq" id="WP_006977712.1">
    <property type="nucleotide sequence ID" value="NZ_ABVL01000001.1"/>
</dbReference>
<dbReference type="eggNOG" id="COG0684">
    <property type="taxonomic scope" value="Bacteria"/>
</dbReference>
<comment type="cofactor">
    <cofactor evidence="1">
        <name>a divalent metal cation</name>
        <dbReference type="ChEBI" id="CHEBI:60240"/>
    </cofactor>
</comment>
<dbReference type="AlphaFoldDB" id="B4CUM2"/>
<dbReference type="PANTHER" id="PTHR33254:SF4">
    <property type="entry name" value="4-HYDROXY-4-METHYL-2-OXOGLUTARATE ALDOLASE 3-RELATED"/>
    <property type="match status" value="1"/>
</dbReference>
<reference evidence="6 7" key="1">
    <citation type="journal article" date="2011" name="J. Bacteriol.">
        <title>Genome sequence of Chthoniobacter flavus Ellin428, an aerobic heterotrophic soil bacterium.</title>
        <authorList>
            <person name="Kant R."/>
            <person name="van Passel M.W."/>
            <person name="Palva A."/>
            <person name="Lucas S."/>
            <person name="Lapidus A."/>
            <person name="Glavina Del Rio T."/>
            <person name="Dalin E."/>
            <person name="Tice H."/>
            <person name="Bruce D."/>
            <person name="Goodwin L."/>
            <person name="Pitluck S."/>
            <person name="Larimer F.W."/>
            <person name="Land M.L."/>
            <person name="Hauser L."/>
            <person name="Sangwan P."/>
            <person name="de Vos W.M."/>
            <person name="Janssen P.H."/>
            <person name="Smidt H."/>
        </authorList>
    </citation>
    <scope>NUCLEOTIDE SEQUENCE [LARGE SCALE GENOMIC DNA]</scope>
    <source>
        <strain evidence="6 7">Ellin428</strain>
    </source>
</reference>
<dbReference type="InParanoid" id="B4CUM2"/>
<keyword evidence="7" id="KW-1185">Reference proteome</keyword>
<protein>
    <recommendedName>
        <fullName evidence="2">Putative 4-hydroxy-4-methyl-2-oxoglutarate aldolase</fullName>
    </recommendedName>
    <alternativeName>
        <fullName evidence="3">Regulator of ribonuclease activity homolog</fullName>
    </alternativeName>
    <alternativeName>
        <fullName evidence="4">RraA-like protein</fullName>
    </alternativeName>
</protein>
<dbReference type="CDD" id="cd16841">
    <property type="entry name" value="RraA_family"/>
    <property type="match status" value="1"/>
</dbReference>
<gene>
    <name evidence="6" type="ORF">CfE428DRAFT_0385</name>
</gene>
<dbReference type="GO" id="GO:0046872">
    <property type="term" value="F:metal ion binding"/>
    <property type="evidence" value="ECO:0007669"/>
    <property type="project" value="UniProtKB-KW"/>
</dbReference>
<dbReference type="EMBL" id="ABVL01000001">
    <property type="protein sequence ID" value="EDY22260.1"/>
    <property type="molecule type" value="Genomic_DNA"/>
</dbReference>
<dbReference type="Proteomes" id="UP000005824">
    <property type="component" value="Unassembled WGS sequence"/>
</dbReference>
<accession>B4CUM2</accession>
<organism evidence="6 7">
    <name type="scientific">Chthoniobacter flavus Ellin428</name>
    <dbReference type="NCBI Taxonomy" id="497964"/>
    <lineage>
        <taxon>Bacteria</taxon>
        <taxon>Pseudomonadati</taxon>
        <taxon>Verrucomicrobiota</taxon>
        <taxon>Spartobacteria</taxon>
        <taxon>Chthoniobacterales</taxon>
        <taxon>Chthoniobacteraceae</taxon>
        <taxon>Chthoniobacter</taxon>
    </lineage>
</organism>
<feature type="binding site" evidence="5">
    <location>
        <position position="130"/>
    </location>
    <ligand>
        <name>substrate</name>
    </ligand>
</feature>
<feature type="binding site" evidence="5">
    <location>
        <position position="131"/>
    </location>
    <ligand>
        <name>Mg(2+)</name>
        <dbReference type="ChEBI" id="CHEBI:18420"/>
    </ligand>
</feature>
<proteinExistence type="predicted"/>
<dbReference type="InterPro" id="IPR005493">
    <property type="entry name" value="RraA/RraA-like"/>
</dbReference>
<dbReference type="SUPFAM" id="SSF89562">
    <property type="entry name" value="RraA-like"/>
    <property type="match status" value="1"/>
</dbReference>